<evidence type="ECO:0000259" key="7">
    <source>
        <dbReference type="Pfam" id="PF00483"/>
    </source>
</evidence>
<evidence type="ECO:0000256" key="2">
    <source>
        <dbReference type="ARBA" id="ARBA00012415"/>
    </source>
</evidence>
<dbReference type="NCBIfam" id="TIGR01099">
    <property type="entry name" value="galU"/>
    <property type="match status" value="1"/>
</dbReference>
<dbReference type="EMBL" id="LWMV01000176">
    <property type="protein sequence ID" value="KZX12009.1"/>
    <property type="molecule type" value="Genomic_DNA"/>
</dbReference>
<dbReference type="CDD" id="cd02541">
    <property type="entry name" value="UGPase_prokaryotic"/>
    <property type="match status" value="1"/>
</dbReference>
<keyword evidence="4 6" id="KW-0548">Nucleotidyltransferase</keyword>
<dbReference type="Pfam" id="PF00483">
    <property type="entry name" value="NTP_transferase"/>
    <property type="match status" value="1"/>
</dbReference>
<feature type="domain" description="Nucleotidyl transferase" evidence="7">
    <location>
        <begin position="2"/>
        <end position="250"/>
    </location>
</feature>
<dbReference type="SUPFAM" id="SSF53448">
    <property type="entry name" value="Nucleotide-diphospho-sugar transferases"/>
    <property type="match status" value="1"/>
</dbReference>
<evidence type="ECO:0000256" key="1">
    <source>
        <dbReference type="ARBA" id="ARBA00006890"/>
    </source>
</evidence>
<dbReference type="EC" id="2.7.7.9" evidence="2 6"/>
<dbReference type="Proteomes" id="UP000077245">
    <property type="component" value="Unassembled WGS sequence"/>
</dbReference>
<evidence type="ECO:0000313" key="9">
    <source>
        <dbReference type="Proteomes" id="UP000077245"/>
    </source>
</evidence>
<dbReference type="GO" id="GO:0003983">
    <property type="term" value="F:UTP:glucose-1-phosphate uridylyltransferase activity"/>
    <property type="evidence" value="ECO:0007669"/>
    <property type="project" value="UniProtKB-EC"/>
</dbReference>
<dbReference type="InterPro" id="IPR029044">
    <property type="entry name" value="Nucleotide-diphossugar_trans"/>
</dbReference>
<evidence type="ECO:0000256" key="6">
    <source>
        <dbReference type="RuleBase" id="RU361259"/>
    </source>
</evidence>
<protein>
    <recommendedName>
        <fullName evidence="2 6">UTP--glucose-1-phosphate uridylyltransferase</fullName>
        <ecNumber evidence="2 6">2.7.7.9</ecNumber>
    </recommendedName>
    <alternativeName>
        <fullName evidence="6">UDP-glucose pyrophosphorylase</fullName>
    </alternativeName>
</protein>
<dbReference type="PANTHER" id="PTHR43197">
    <property type="entry name" value="UTP--GLUCOSE-1-PHOSPHATE URIDYLYLTRANSFERASE"/>
    <property type="match status" value="1"/>
</dbReference>
<gene>
    <name evidence="8" type="primary">gtaB</name>
    <name evidence="8" type="ORF">MBCUR_12150</name>
</gene>
<comment type="catalytic activity">
    <reaction evidence="5 6">
        <text>alpha-D-glucose 1-phosphate + UTP + H(+) = UDP-alpha-D-glucose + diphosphate</text>
        <dbReference type="Rhea" id="RHEA:19889"/>
        <dbReference type="ChEBI" id="CHEBI:15378"/>
        <dbReference type="ChEBI" id="CHEBI:33019"/>
        <dbReference type="ChEBI" id="CHEBI:46398"/>
        <dbReference type="ChEBI" id="CHEBI:58601"/>
        <dbReference type="ChEBI" id="CHEBI:58885"/>
        <dbReference type="EC" id="2.7.7.9"/>
    </reaction>
</comment>
<dbReference type="OrthoDB" id="15372at2157"/>
<keyword evidence="9" id="KW-1185">Reference proteome</keyword>
<evidence type="ECO:0000256" key="3">
    <source>
        <dbReference type="ARBA" id="ARBA00022679"/>
    </source>
</evidence>
<dbReference type="GO" id="GO:0006011">
    <property type="term" value="P:UDP-alpha-D-glucose metabolic process"/>
    <property type="evidence" value="ECO:0007669"/>
    <property type="project" value="InterPro"/>
</dbReference>
<dbReference type="STRING" id="49547.MBCUR_12150"/>
<dbReference type="PANTHER" id="PTHR43197:SF1">
    <property type="entry name" value="UTP--GLUCOSE-1-PHOSPHATE URIDYLYLTRANSFERASE"/>
    <property type="match status" value="1"/>
</dbReference>
<sequence length="284" mass="31815">MKAVIPAAGLGTRFLPITKAQPKEMLPVYDKPTIQYVIEEAVDSGIDDILIITGKGKKSIEDHFDRSFELEYTLRENNKNEFLKEVKDISKLADIYYVRQKKQKGLGDAISCAEKHIGSEPFAVMLGDTITKGSVPCTKELINVHKKYNSSAIAVESVPHDKIERYGVIKGVEVEPSVYNIEELVEKPAANEAPSNLAIMGRYVLESEIFDLINETEPGFGGEIQLTDALSKLPSIYGYIFNGKSYDIGNRLEWLKTSIEFALDDDNVHDDLVNYLKYTCNLNK</sequence>
<dbReference type="InterPro" id="IPR005835">
    <property type="entry name" value="NTP_transferase_dom"/>
</dbReference>
<name>A0A166AGM2_9EURY</name>
<dbReference type="Gene3D" id="3.90.550.10">
    <property type="entry name" value="Spore Coat Polysaccharide Biosynthesis Protein SpsA, Chain A"/>
    <property type="match status" value="1"/>
</dbReference>
<evidence type="ECO:0000313" key="8">
    <source>
        <dbReference type="EMBL" id="KZX12009.1"/>
    </source>
</evidence>
<keyword evidence="3 6" id="KW-0808">Transferase</keyword>
<proteinExistence type="inferred from homology"/>
<organism evidence="8 9">
    <name type="scientific">Methanobrevibacter curvatus</name>
    <dbReference type="NCBI Taxonomy" id="49547"/>
    <lineage>
        <taxon>Archaea</taxon>
        <taxon>Methanobacteriati</taxon>
        <taxon>Methanobacteriota</taxon>
        <taxon>Methanomada group</taxon>
        <taxon>Methanobacteria</taxon>
        <taxon>Methanobacteriales</taxon>
        <taxon>Methanobacteriaceae</taxon>
        <taxon>Methanobrevibacter</taxon>
    </lineage>
</organism>
<evidence type="ECO:0000256" key="5">
    <source>
        <dbReference type="ARBA" id="ARBA00048128"/>
    </source>
</evidence>
<accession>A0A166AGM2</accession>
<dbReference type="PATRIC" id="fig|49547.3.peg.1306"/>
<dbReference type="AlphaFoldDB" id="A0A166AGM2"/>
<comment type="caution">
    <text evidence="8">The sequence shown here is derived from an EMBL/GenBank/DDBJ whole genome shotgun (WGS) entry which is preliminary data.</text>
</comment>
<dbReference type="RefSeq" id="WP_067091576.1">
    <property type="nucleotide sequence ID" value="NZ_LWMV01000176.1"/>
</dbReference>
<dbReference type="InterPro" id="IPR005771">
    <property type="entry name" value="GalU_uridylyltTrfase_bac/arc"/>
</dbReference>
<comment type="similarity">
    <text evidence="1 6">Belongs to the UDPGP type 2 family.</text>
</comment>
<evidence type="ECO:0000256" key="4">
    <source>
        <dbReference type="ARBA" id="ARBA00022695"/>
    </source>
</evidence>
<reference evidence="8 9" key="1">
    <citation type="submission" date="2016-04" db="EMBL/GenBank/DDBJ databases">
        <title>Genome sequence of Methanobrevibacter curvatus DSM 11111.</title>
        <authorList>
            <person name="Poehlein A."/>
            <person name="Seedorf H."/>
            <person name="Daniel R."/>
        </authorList>
    </citation>
    <scope>NUCLEOTIDE SEQUENCE [LARGE SCALE GENOMIC DNA]</scope>
    <source>
        <strain evidence="8 9">DSM 11111</strain>
    </source>
</reference>